<sequence length="464" mass="52259">MVRGNSLGEDLKLLVNNPHYSDLEIKCKDGVVLHGNRAILAARSEVFDRMLFTRGTETPDKQVSFLKIEASTMKIILEYLYTGSISNGALTTDNTFETLNAADFFQLKNLQDLISNFYMQICEKEGIDNKSPELLSKAVQLMSSSANNGVIDFLVDKVSKISLDTIGFDRLSIQALQCLLSKSNDETKIFKTSEYSVLRMAILLAVKNVSQEAFFTLKKRLPLWDKIEDGFDFNNNDIPDIKDICTSTANILAPIIEFIDLRRIEGKILIDIIEPLNLISSKKLMATYRFYAYEKNFLPPFRGIRCNFKWDKNGCGPHLSISSNGYMVSSNSDGGAGYWESVKTTYLMSSGVNKLHVRIKDTERFIIGIGNERVDYSNYVGTKGNGWGYFSGGYTHEDGLRKPLTHNKPLIGQNNEVIMNLNMENRTCVITVNGTENVVRWANLPSNLYFVGSLDTKGRIKIIR</sequence>
<dbReference type="EMBL" id="CAJVPT010017871">
    <property type="protein sequence ID" value="CAG8629576.1"/>
    <property type="molecule type" value="Genomic_DNA"/>
</dbReference>
<gene>
    <name evidence="1" type="ORF">ACOLOM_LOCUS7588</name>
</gene>
<evidence type="ECO:0000313" key="2">
    <source>
        <dbReference type="Proteomes" id="UP000789525"/>
    </source>
</evidence>
<evidence type="ECO:0000313" key="1">
    <source>
        <dbReference type="EMBL" id="CAG8629576.1"/>
    </source>
</evidence>
<accession>A0ACA9N5G5</accession>
<protein>
    <submittedName>
        <fullName evidence="1">11201_t:CDS:1</fullName>
    </submittedName>
</protein>
<comment type="caution">
    <text evidence="1">The sequence shown here is derived from an EMBL/GenBank/DDBJ whole genome shotgun (WGS) entry which is preliminary data.</text>
</comment>
<proteinExistence type="predicted"/>
<reference evidence="1" key="1">
    <citation type="submission" date="2021-06" db="EMBL/GenBank/DDBJ databases">
        <authorList>
            <person name="Kallberg Y."/>
            <person name="Tangrot J."/>
            <person name="Rosling A."/>
        </authorList>
    </citation>
    <scope>NUCLEOTIDE SEQUENCE</scope>
    <source>
        <strain evidence="1">CL356</strain>
    </source>
</reference>
<name>A0ACA9N5G5_9GLOM</name>
<dbReference type="Proteomes" id="UP000789525">
    <property type="component" value="Unassembled WGS sequence"/>
</dbReference>
<organism evidence="1 2">
    <name type="scientific">Acaulospora colombiana</name>
    <dbReference type="NCBI Taxonomy" id="27376"/>
    <lineage>
        <taxon>Eukaryota</taxon>
        <taxon>Fungi</taxon>
        <taxon>Fungi incertae sedis</taxon>
        <taxon>Mucoromycota</taxon>
        <taxon>Glomeromycotina</taxon>
        <taxon>Glomeromycetes</taxon>
        <taxon>Diversisporales</taxon>
        <taxon>Acaulosporaceae</taxon>
        <taxon>Acaulospora</taxon>
    </lineage>
</organism>
<keyword evidence="2" id="KW-1185">Reference proteome</keyword>